<comment type="similarity">
    <text evidence="3">In the C-terminal section; belongs to the pectinesterase family.</text>
</comment>
<gene>
    <name evidence="9" type="ORF">QJS04_geneDACA019882</name>
</gene>
<comment type="similarity">
    <text evidence="2">In the N-terminal section; belongs to the PMEI family.</text>
</comment>
<name>A0AAV9BTN7_ACOGR</name>
<dbReference type="AlphaFoldDB" id="A0AAV9BTN7"/>
<dbReference type="InterPro" id="IPR012334">
    <property type="entry name" value="Pectin_lyas_fold"/>
</dbReference>
<feature type="signal peptide" evidence="7">
    <location>
        <begin position="1"/>
        <end position="22"/>
    </location>
</feature>
<dbReference type="FunFam" id="2.160.20.10:FF:000001">
    <property type="entry name" value="Pectinesterase"/>
    <property type="match status" value="1"/>
</dbReference>
<reference evidence="9" key="2">
    <citation type="submission" date="2023-06" db="EMBL/GenBank/DDBJ databases">
        <authorList>
            <person name="Ma L."/>
            <person name="Liu K.-W."/>
            <person name="Li Z."/>
            <person name="Hsiao Y.-Y."/>
            <person name="Qi Y."/>
            <person name="Fu T."/>
            <person name="Tang G."/>
            <person name="Zhang D."/>
            <person name="Sun W.-H."/>
            <person name="Liu D.-K."/>
            <person name="Li Y."/>
            <person name="Chen G.-Z."/>
            <person name="Liu X.-D."/>
            <person name="Liao X.-Y."/>
            <person name="Jiang Y.-T."/>
            <person name="Yu X."/>
            <person name="Hao Y."/>
            <person name="Huang J."/>
            <person name="Zhao X.-W."/>
            <person name="Ke S."/>
            <person name="Chen Y.-Y."/>
            <person name="Wu W.-L."/>
            <person name="Hsu J.-L."/>
            <person name="Lin Y.-F."/>
            <person name="Huang M.-D."/>
            <person name="Li C.-Y."/>
            <person name="Huang L."/>
            <person name="Wang Z.-W."/>
            <person name="Zhao X."/>
            <person name="Zhong W.-Y."/>
            <person name="Peng D.-H."/>
            <person name="Ahmad S."/>
            <person name="Lan S."/>
            <person name="Zhang J.-S."/>
            <person name="Tsai W.-C."/>
            <person name="Van De Peer Y."/>
            <person name="Liu Z.-J."/>
        </authorList>
    </citation>
    <scope>NUCLEOTIDE SEQUENCE</scope>
    <source>
        <strain evidence="9">SCP</strain>
        <tissue evidence="9">Leaves</tissue>
    </source>
</reference>
<keyword evidence="10" id="KW-1185">Reference proteome</keyword>
<dbReference type="PANTHER" id="PTHR31707">
    <property type="entry name" value="PECTINESTERASE"/>
    <property type="match status" value="1"/>
</dbReference>
<dbReference type="SUPFAM" id="SSF101148">
    <property type="entry name" value="Plant invertase/pectin methylesterase inhibitor"/>
    <property type="match status" value="1"/>
</dbReference>
<feature type="chain" id="PRO_5043092870" description="Pectinesterase" evidence="7">
    <location>
        <begin position="23"/>
        <end position="526"/>
    </location>
</feature>
<feature type="domain" description="Pectinesterase inhibitor" evidence="8">
    <location>
        <begin position="26"/>
        <end position="170"/>
    </location>
</feature>
<dbReference type="PROSITE" id="PS00503">
    <property type="entry name" value="PECTINESTERASE_2"/>
    <property type="match status" value="1"/>
</dbReference>
<dbReference type="InterPro" id="IPR033131">
    <property type="entry name" value="Pectinesterase_Asp_AS"/>
</dbReference>
<dbReference type="Pfam" id="PF04043">
    <property type="entry name" value="PMEI"/>
    <property type="match status" value="1"/>
</dbReference>
<comment type="caution">
    <text evidence="9">The sequence shown here is derived from an EMBL/GenBank/DDBJ whole genome shotgun (WGS) entry which is preliminary data.</text>
</comment>
<dbReference type="SMART" id="SM00856">
    <property type="entry name" value="PMEI"/>
    <property type="match status" value="1"/>
</dbReference>
<dbReference type="InterPro" id="IPR011050">
    <property type="entry name" value="Pectin_lyase_fold/virulence"/>
</dbReference>
<dbReference type="GO" id="GO:0030599">
    <property type="term" value="F:pectinesterase activity"/>
    <property type="evidence" value="ECO:0007669"/>
    <property type="project" value="UniProtKB-UniRule"/>
</dbReference>
<evidence type="ECO:0000256" key="2">
    <source>
        <dbReference type="ARBA" id="ARBA00006027"/>
    </source>
</evidence>
<dbReference type="Gene3D" id="2.160.20.10">
    <property type="entry name" value="Single-stranded right-handed beta-helix, Pectin lyase-like"/>
    <property type="match status" value="1"/>
</dbReference>
<dbReference type="GO" id="GO:0004857">
    <property type="term" value="F:enzyme inhibitor activity"/>
    <property type="evidence" value="ECO:0007669"/>
    <property type="project" value="InterPro"/>
</dbReference>
<feature type="active site" evidence="6">
    <location>
        <position position="364"/>
    </location>
</feature>
<dbReference type="EMBL" id="JAUJYN010000001">
    <property type="protein sequence ID" value="KAK1279692.1"/>
    <property type="molecule type" value="Genomic_DNA"/>
</dbReference>
<dbReference type="InterPro" id="IPR035513">
    <property type="entry name" value="Invertase/methylesterase_inhib"/>
</dbReference>
<accession>A0AAV9BTN7</accession>
<dbReference type="Gene3D" id="1.20.140.40">
    <property type="entry name" value="Invertase/pectin methylesterase inhibitor family protein"/>
    <property type="match status" value="1"/>
</dbReference>
<evidence type="ECO:0000256" key="4">
    <source>
        <dbReference type="ARBA" id="ARBA00022801"/>
    </source>
</evidence>
<reference evidence="9" key="1">
    <citation type="journal article" date="2023" name="Nat. Commun.">
        <title>Diploid and tetraploid genomes of Acorus and the evolution of monocots.</title>
        <authorList>
            <person name="Ma L."/>
            <person name="Liu K.W."/>
            <person name="Li Z."/>
            <person name="Hsiao Y.Y."/>
            <person name="Qi Y."/>
            <person name="Fu T."/>
            <person name="Tang G.D."/>
            <person name="Zhang D."/>
            <person name="Sun W.H."/>
            <person name="Liu D.K."/>
            <person name="Li Y."/>
            <person name="Chen G.Z."/>
            <person name="Liu X.D."/>
            <person name="Liao X.Y."/>
            <person name="Jiang Y.T."/>
            <person name="Yu X."/>
            <person name="Hao Y."/>
            <person name="Huang J."/>
            <person name="Zhao X.W."/>
            <person name="Ke S."/>
            <person name="Chen Y.Y."/>
            <person name="Wu W.L."/>
            <person name="Hsu J.L."/>
            <person name="Lin Y.F."/>
            <person name="Huang M.D."/>
            <person name="Li C.Y."/>
            <person name="Huang L."/>
            <person name="Wang Z.W."/>
            <person name="Zhao X."/>
            <person name="Zhong W.Y."/>
            <person name="Peng D.H."/>
            <person name="Ahmad S."/>
            <person name="Lan S."/>
            <person name="Zhang J.S."/>
            <person name="Tsai W.C."/>
            <person name="Van de Peer Y."/>
            <person name="Liu Z.J."/>
        </authorList>
    </citation>
    <scope>NUCLEOTIDE SEQUENCE</scope>
    <source>
        <strain evidence="9">SCP</strain>
    </source>
</reference>
<comment type="catalytic activity">
    <reaction evidence="7">
        <text>[(1-&gt;4)-alpha-D-galacturonosyl methyl ester](n) + n H2O = [(1-&gt;4)-alpha-D-galacturonosyl](n) + n methanol + n H(+)</text>
        <dbReference type="Rhea" id="RHEA:22380"/>
        <dbReference type="Rhea" id="RHEA-COMP:14570"/>
        <dbReference type="Rhea" id="RHEA-COMP:14573"/>
        <dbReference type="ChEBI" id="CHEBI:15377"/>
        <dbReference type="ChEBI" id="CHEBI:15378"/>
        <dbReference type="ChEBI" id="CHEBI:17790"/>
        <dbReference type="ChEBI" id="CHEBI:140522"/>
        <dbReference type="ChEBI" id="CHEBI:140523"/>
        <dbReference type="EC" id="3.1.1.11"/>
    </reaction>
</comment>
<sequence>MAKLMLLTLILSLSTLLSIANTNPLPLSLFIQPCNTSPNPNTCLSILSTHLTQTTTPTTTSADLLRSIIHKSIRRASAASEAATDVSRRINEPRQQAALADCSFLMDLSLDRLAAASSAVETSVTDARTWLSAVLANHVTCMDGLDGPARAAMEAHIESLMALASTSLALLNAVSPSDVLNDDISKPVLRLPSWVTSADRKLLEAKAAVNGANANVVVAKDGSGKYTTVQQAVDAAPDNINYRYVIYVKKGVYKETVRLGKTKKNIMITGDGMDATIITGSLNFIDGTTTFESATLAAAGDGFIAQDIQIQNTAGPQKHQAVALRLSADHSVINRCKLDAFQDTLYAHTLRQFYRDSFVTGTVDFIFGDAAVVFQNCQLVARKPMSNQQNLVTAQGRTDPNSNTGTSIQKCQIIASADLAPVKGSIPSYLGRPWKEYSRTMVMQSYIGDHVSAAGWAPWDGTFALNTLDYEEYANNGPGAGTGGRVTWKGYKVVTSAGDAQKFTVAQLIQGGSWLKSTGVTYTEGL</sequence>
<evidence type="ECO:0000313" key="10">
    <source>
        <dbReference type="Proteomes" id="UP001179952"/>
    </source>
</evidence>
<evidence type="ECO:0000256" key="6">
    <source>
        <dbReference type="PROSITE-ProRule" id="PRU10040"/>
    </source>
</evidence>
<evidence type="ECO:0000313" key="9">
    <source>
        <dbReference type="EMBL" id="KAK1279692.1"/>
    </source>
</evidence>
<dbReference type="Proteomes" id="UP001179952">
    <property type="component" value="Unassembled WGS sequence"/>
</dbReference>
<keyword evidence="4 7" id="KW-0378">Hydrolase</keyword>
<dbReference type="Pfam" id="PF01095">
    <property type="entry name" value="Pectinesterase"/>
    <property type="match status" value="1"/>
</dbReference>
<evidence type="ECO:0000259" key="8">
    <source>
        <dbReference type="SMART" id="SM00856"/>
    </source>
</evidence>
<dbReference type="GO" id="GO:0042545">
    <property type="term" value="P:cell wall modification"/>
    <property type="evidence" value="ECO:0007669"/>
    <property type="project" value="UniProtKB-UniRule"/>
</dbReference>
<dbReference type="GO" id="GO:0045490">
    <property type="term" value="P:pectin catabolic process"/>
    <property type="evidence" value="ECO:0007669"/>
    <property type="project" value="UniProtKB-UniRule"/>
</dbReference>
<evidence type="ECO:0000256" key="7">
    <source>
        <dbReference type="RuleBase" id="RU000589"/>
    </source>
</evidence>
<keyword evidence="5 7" id="KW-0063">Aspartyl esterase</keyword>
<evidence type="ECO:0000256" key="3">
    <source>
        <dbReference type="ARBA" id="ARBA00007786"/>
    </source>
</evidence>
<dbReference type="InterPro" id="IPR000070">
    <property type="entry name" value="Pectinesterase_cat"/>
</dbReference>
<evidence type="ECO:0000256" key="5">
    <source>
        <dbReference type="ARBA" id="ARBA00023085"/>
    </source>
</evidence>
<dbReference type="CDD" id="cd15799">
    <property type="entry name" value="PMEI-like_4"/>
    <property type="match status" value="1"/>
</dbReference>
<protein>
    <recommendedName>
        <fullName evidence="7">Pectinesterase</fullName>
        <ecNumber evidence="7">3.1.1.11</ecNumber>
    </recommendedName>
</protein>
<dbReference type="InterPro" id="IPR006501">
    <property type="entry name" value="Pectinesterase_inhib_dom"/>
</dbReference>
<comment type="pathway">
    <text evidence="1 7">Glycan metabolism; pectin degradation; 2-dehydro-3-deoxy-D-gluconate from pectin: step 1/5.</text>
</comment>
<proteinExistence type="inferred from homology"/>
<evidence type="ECO:0000256" key="1">
    <source>
        <dbReference type="ARBA" id="ARBA00005184"/>
    </source>
</evidence>
<organism evidence="9 10">
    <name type="scientific">Acorus gramineus</name>
    <name type="common">Dwarf sweet flag</name>
    <dbReference type="NCBI Taxonomy" id="55184"/>
    <lineage>
        <taxon>Eukaryota</taxon>
        <taxon>Viridiplantae</taxon>
        <taxon>Streptophyta</taxon>
        <taxon>Embryophyta</taxon>
        <taxon>Tracheophyta</taxon>
        <taxon>Spermatophyta</taxon>
        <taxon>Magnoliopsida</taxon>
        <taxon>Liliopsida</taxon>
        <taxon>Acoraceae</taxon>
        <taxon>Acorus</taxon>
    </lineage>
</organism>
<dbReference type="EC" id="3.1.1.11" evidence="7"/>
<keyword evidence="7" id="KW-0732">Signal</keyword>
<dbReference type="SUPFAM" id="SSF51126">
    <property type="entry name" value="Pectin lyase-like"/>
    <property type="match status" value="1"/>
</dbReference>
<dbReference type="NCBIfam" id="TIGR01614">
    <property type="entry name" value="PME_inhib"/>
    <property type="match status" value="1"/>
</dbReference>